<sequence length="267" mass="28342">MRHAESLGRASTEDGALLEWASAGSGEPVVLIAGQAVTRRSWDDLVPRLAALFRVITFDQRGIGESTEGDEPPRTTREFAGDVLAVLGSAGVAKAHVIGHSMGGRVAQWLAIDEPDVVGSLVLIAATGGNERGAPRSPEATRDLADWDAARLAPRFFTDAYLAAHPSAMDLFVRMEGSPRARRRAFDASAAHDAWDQLSSVRSPTLVVHGTDDSITPVENGRALAQAIPGAQYLEIPGGRHALHLDDPRAIDAIVGHMLRHPLPPAG</sequence>
<dbReference type="PANTHER" id="PTHR43433:SF5">
    <property type="entry name" value="AB HYDROLASE-1 DOMAIN-CONTAINING PROTEIN"/>
    <property type="match status" value="1"/>
</dbReference>
<reference evidence="3" key="1">
    <citation type="journal article" date="2019" name="Int. J. Syst. Evol. Microbiol.">
        <title>The Global Catalogue of Microorganisms (GCM) 10K type strain sequencing project: providing services to taxonomists for standard genome sequencing and annotation.</title>
        <authorList>
            <consortium name="The Broad Institute Genomics Platform"/>
            <consortium name="The Broad Institute Genome Sequencing Center for Infectious Disease"/>
            <person name="Wu L."/>
            <person name="Ma J."/>
        </authorList>
    </citation>
    <scope>NUCLEOTIDE SEQUENCE [LARGE SCALE GENOMIC DNA]</scope>
    <source>
        <strain evidence="3">JCM 14901</strain>
    </source>
</reference>
<dbReference type="Proteomes" id="UP001499933">
    <property type="component" value="Unassembled WGS sequence"/>
</dbReference>
<protein>
    <submittedName>
        <fullName evidence="2">Alpha/beta hydrolase</fullName>
    </submittedName>
</protein>
<dbReference type="Gene3D" id="3.40.50.1820">
    <property type="entry name" value="alpha/beta hydrolase"/>
    <property type="match status" value="1"/>
</dbReference>
<dbReference type="InterPro" id="IPR050471">
    <property type="entry name" value="AB_hydrolase"/>
</dbReference>
<proteinExistence type="predicted"/>
<dbReference type="RefSeq" id="WP_344094960.1">
    <property type="nucleotide sequence ID" value="NZ_BAAAOG010000004.1"/>
</dbReference>
<dbReference type="Pfam" id="PF00561">
    <property type="entry name" value="Abhydrolase_1"/>
    <property type="match status" value="1"/>
</dbReference>
<accession>A0ABP5CDM2</accession>
<organism evidence="2 3">
    <name type="scientific">Microbacterium deminutum</name>
    <dbReference type="NCBI Taxonomy" id="344164"/>
    <lineage>
        <taxon>Bacteria</taxon>
        <taxon>Bacillati</taxon>
        <taxon>Actinomycetota</taxon>
        <taxon>Actinomycetes</taxon>
        <taxon>Micrococcales</taxon>
        <taxon>Microbacteriaceae</taxon>
        <taxon>Microbacterium</taxon>
    </lineage>
</organism>
<evidence type="ECO:0000313" key="3">
    <source>
        <dbReference type="Proteomes" id="UP001499933"/>
    </source>
</evidence>
<comment type="caution">
    <text evidence="2">The sequence shown here is derived from an EMBL/GenBank/DDBJ whole genome shotgun (WGS) entry which is preliminary data.</text>
</comment>
<dbReference type="SUPFAM" id="SSF53474">
    <property type="entry name" value="alpha/beta-Hydrolases"/>
    <property type="match status" value="1"/>
</dbReference>
<dbReference type="InterPro" id="IPR029058">
    <property type="entry name" value="AB_hydrolase_fold"/>
</dbReference>
<dbReference type="PRINTS" id="PR00111">
    <property type="entry name" value="ABHYDROLASE"/>
</dbReference>
<keyword evidence="2" id="KW-0378">Hydrolase</keyword>
<gene>
    <name evidence="2" type="ORF">GCM10009776_24160</name>
</gene>
<dbReference type="InterPro" id="IPR000073">
    <property type="entry name" value="AB_hydrolase_1"/>
</dbReference>
<dbReference type="GO" id="GO:0016787">
    <property type="term" value="F:hydrolase activity"/>
    <property type="evidence" value="ECO:0007669"/>
    <property type="project" value="UniProtKB-KW"/>
</dbReference>
<name>A0ABP5CDM2_9MICO</name>
<evidence type="ECO:0000259" key="1">
    <source>
        <dbReference type="Pfam" id="PF00561"/>
    </source>
</evidence>
<evidence type="ECO:0000313" key="2">
    <source>
        <dbReference type="EMBL" id="GAA1960683.1"/>
    </source>
</evidence>
<dbReference type="PANTHER" id="PTHR43433">
    <property type="entry name" value="HYDROLASE, ALPHA/BETA FOLD FAMILY PROTEIN"/>
    <property type="match status" value="1"/>
</dbReference>
<feature type="domain" description="AB hydrolase-1" evidence="1">
    <location>
        <begin position="28"/>
        <end position="248"/>
    </location>
</feature>
<dbReference type="EMBL" id="BAAAOG010000004">
    <property type="protein sequence ID" value="GAA1960683.1"/>
    <property type="molecule type" value="Genomic_DNA"/>
</dbReference>
<keyword evidence="3" id="KW-1185">Reference proteome</keyword>